<accession>A0A9W6T5U1</accession>
<dbReference type="GO" id="GO:0071949">
    <property type="term" value="F:FAD binding"/>
    <property type="evidence" value="ECO:0007669"/>
    <property type="project" value="InterPro"/>
</dbReference>
<evidence type="ECO:0000313" key="8">
    <source>
        <dbReference type="Proteomes" id="UP001165120"/>
    </source>
</evidence>
<dbReference type="GO" id="GO:0019478">
    <property type="term" value="P:D-amino acid catabolic process"/>
    <property type="evidence" value="ECO:0007669"/>
    <property type="project" value="TreeGrafter"/>
</dbReference>
<protein>
    <submittedName>
        <fullName evidence="7">Unnamed protein product</fullName>
    </submittedName>
</protein>
<evidence type="ECO:0000256" key="1">
    <source>
        <dbReference type="ARBA" id="ARBA00001974"/>
    </source>
</evidence>
<evidence type="ECO:0000313" key="7">
    <source>
        <dbReference type="EMBL" id="GME80320.1"/>
    </source>
</evidence>
<dbReference type="Pfam" id="PF01266">
    <property type="entry name" value="DAO"/>
    <property type="match status" value="1"/>
</dbReference>
<dbReference type="Gene3D" id="3.40.50.720">
    <property type="entry name" value="NAD(P)-binding Rossmann-like Domain"/>
    <property type="match status" value="1"/>
</dbReference>
<dbReference type="InterPro" id="IPR006076">
    <property type="entry name" value="FAD-dep_OxRdtase"/>
</dbReference>
<keyword evidence="5" id="KW-0560">Oxidoreductase</keyword>
<dbReference type="Proteomes" id="UP001165120">
    <property type="component" value="Unassembled WGS sequence"/>
</dbReference>
<name>A0A9W6T5U1_CANBO</name>
<evidence type="ECO:0000259" key="6">
    <source>
        <dbReference type="Pfam" id="PF01266"/>
    </source>
</evidence>
<comment type="cofactor">
    <cofactor evidence="1">
        <name>FAD</name>
        <dbReference type="ChEBI" id="CHEBI:57692"/>
    </cofactor>
</comment>
<gene>
    <name evidence="7" type="ORF">Cboi02_000637100</name>
</gene>
<evidence type="ECO:0000256" key="4">
    <source>
        <dbReference type="ARBA" id="ARBA00022827"/>
    </source>
</evidence>
<organism evidence="7 8">
    <name type="scientific">Candida boidinii</name>
    <name type="common">Yeast</name>
    <dbReference type="NCBI Taxonomy" id="5477"/>
    <lineage>
        <taxon>Eukaryota</taxon>
        <taxon>Fungi</taxon>
        <taxon>Dikarya</taxon>
        <taxon>Ascomycota</taxon>
        <taxon>Saccharomycotina</taxon>
        <taxon>Pichiomycetes</taxon>
        <taxon>Pichiales</taxon>
        <taxon>Pichiaceae</taxon>
        <taxon>Ogataea</taxon>
        <taxon>Ogataea/Candida clade</taxon>
    </lineage>
</organism>
<keyword evidence="4" id="KW-0274">FAD</keyword>
<comment type="similarity">
    <text evidence="2">Belongs to the DAMOX/DASOX family.</text>
</comment>
<dbReference type="Gene3D" id="3.30.9.10">
    <property type="entry name" value="D-Amino Acid Oxidase, subunit A, domain 2"/>
    <property type="match status" value="1"/>
</dbReference>
<sequence>MFSVNFYDKEHPNESLYIMPRKEGGCVIGGCFLPNEKVSMEVDYEQAERILKKAKKYVPDLLSPGNGNPEEFKIVRYQVGYRPFRNGGYRIEKDGENGRVIHCYGHGGAGYQSSWGSAELSVALVNSVLSKARL</sequence>
<keyword evidence="8" id="KW-1185">Reference proteome</keyword>
<proteinExistence type="inferred from homology"/>
<dbReference type="PANTHER" id="PTHR11530:SF16">
    <property type="entry name" value="D-AMINO ACID OXIDASE (AFU_ORTHOLOGUE AFUA_5G11290)"/>
    <property type="match status" value="1"/>
</dbReference>
<dbReference type="GO" id="GO:0003884">
    <property type="term" value="F:D-amino-acid oxidase activity"/>
    <property type="evidence" value="ECO:0007669"/>
    <property type="project" value="InterPro"/>
</dbReference>
<comment type="caution">
    <text evidence="7">The sequence shown here is derived from an EMBL/GenBank/DDBJ whole genome shotgun (WGS) entry which is preliminary data.</text>
</comment>
<evidence type="ECO:0000256" key="3">
    <source>
        <dbReference type="ARBA" id="ARBA00022630"/>
    </source>
</evidence>
<dbReference type="SUPFAM" id="SSF54373">
    <property type="entry name" value="FAD-linked reductases, C-terminal domain"/>
    <property type="match status" value="1"/>
</dbReference>
<dbReference type="EMBL" id="BSXN01003984">
    <property type="protein sequence ID" value="GME80320.1"/>
    <property type="molecule type" value="Genomic_DNA"/>
</dbReference>
<keyword evidence="3" id="KW-0285">Flavoprotein</keyword>
<evidence type="ECO:0000256" key="5">
    <source>
        <dbReference type="ARBA" id="ARBA00023002"/>
    </source>
</evidence>
<dbReference type="AlphaFoldDB" id="A0A9W6T5U1"/>
<dbReference type="SUPFAM" id="SSF51971">
    <property type="entry name" value="Nucleotide-binding domain"/>
    <property type="match status" value="1"/>
</dbReference>
<dbReference type="PANTHER" id="PTHR11530">
    <property type="entry name" value="D-AMINO ACID OXIDASE"/>
    <property type="match status" value="1"/>
</dbReference>
<evidence type="ECO:0000256" key="2">
    <source>
        <dbReference type="ARBA" id="ARBA00006730"/>
    </source>
</evidence>
<feature type="domain" description="FAD dependent oxidoreductase" evidence="6">
    <location>
        <begin position="9"/>
        <end position="122"/>
    </location>
</feature>
<reference evidence="7" key="1">
    <citation type="submission" date="2023-04" db="EMBL/GenBank/DDBJ databases">
        <title>Candida boidinii NBRC 10035.</title>
        <authorList>
            <person name="Ichikawa N."/>
            <person name="Sato H."/>
            <person name="Tonouchi N."/>
        </authorList>
    </citation>
    <scope>NUCLEOTIDE SEQUENCE</scope>
    <source>
        <strain evidence="7">NBRC 10035</strain>
    </source>
</reference>
<dbReference type="InterPro" id="IPR023209">
    <property type="entry name" value="DAO"/>
</dbReference>
<dbReference type="GO" id="GO:0005737">
    <property type="term" value="C:cytoplasm"/>
    <property type="evidence" value="ECO:0007669"/>
    <property type="project" value="TreeGrafter"/>
</dbReference>